<evidence type="ECO:0000313" key="2">
    <source>
        <dbReference type="EMBL" id="SDC21247.1"/>
    </source>
</evidence>
<evidence type="ECO:0000256" key="1">
    <source>
        <dbReference type="SAM" id="Phobius"/>
    </source>
</evidence>
<accession>A0A1G6JRD1</accession>
<reference evidence="2 3" key="1">
    <citation type="submission" date="2016-09" db="EMBL/GenBank/DDBJ databases">
        <authorList>
            <person name="Capua I."/>
            <person name="De Benedictis P."/>
            <person name="Joannis T."/>
            <person name="Lombin L.H."/>
            <person name="Cattoli G."/>
        </authorList>
    </citation>
    <scope>NUCLEOTIDE SEQUENCE [LARGE SCALE GENOMIC DNA]</scope>
    <source>
        <strain evidence="2 3">ISLP-3</strain>
    </source>
</reference>
<sequence>MSTTKLSQNRAGVGGYTPVIAGASRLPQVNLLPPSIRARRQLQRLKVRLLFVLGAVMVLGVAIWFTTANIAINAQTELENEQMQTSKLLREQAKYAAVPAIKGQIGDALLARTFVTGHDIFWKSLTDQIMVGLPEGVVVGVIDIATTTPLAGAPAAPDPITDQGVATVTVAVESPTVLDTSAWLDVLDEIPGFMEATFSTATLGENDDLEPIYEVQAMVQVDTSVFANRFSEEGTG</sequence>
<gene>
    <name evidence="2" type="ORF">SAMN05216410_1396</name>
</gene>
<dbReference type="Proteomes" id="UP000199039">
    <property type="component" value="Unassembled WGS sequence"/>
</dbReference>
<dbReference type="STRING" id="1814289.SAMN05216410_1396"/>
<dbReference type="RefSeq" id="WP_139185753.1">
    <property type="nucleotide sequence ID" value="NZ_FMYH01000002.1"/>
</dbReference>
<protein>
    <submittedName>
        <fullName evidence="2">Tfp pilus assembly protein PilN</fullName>
    </submittedName>
</protein>
<feature type="transmembrane region" description="Helical" evidence="1">
    <location>
        <begin position="47"/>
        <end position="65"/>
    </location>
</feature>
<proteinExistence type="predicted"/>
<keyword evidence="1" id="KW-0812">Transmembrane</keyword>
<organism evidence="2 3">
    <name type="scientific">Sanguibacter gelidistatuariae</name>
    <dbReference type="NCBI Taxonomy" id="1814289"/>
    <lineage>
        <taxon>Bacteria</taxon>
        <taxon>Bacillati</taxon>
        <taxon>Actinomycetota</taxon>
        <taxon>Actinomycetes</taxon>
        <taxon>Micrococcales</taxon>
        <taxon>Sanguibacteraceae</taxon>
        <taxon>Sanguibacter</taxon>
    </lineage>
</organism>
<keyword evidence="1" id="KW-1133">Transmembrane helix</keyword>
<dbReference type="EMBL" id="FMYH01000002">
    <property type="protein sequence ID" value="SDC21247.1"/>
    <property type="molecule type" value="Genomic_DNA"/>
</dbReference>
<evidence type="ECO:0000313" key="3">
    <source>
        <dbReference type="Proteomes" id="UP000199039"/>
    </source>
</evidence>
<dbReference type="AlphaFoldDB" id="A0A1G6JRD1"/>
<name>A0A1G6JRD1_9MICO</name>
<keyword evidence="3" id="KW-1185">Reference proteome</keyword>
<dbReference type="OrthoDB" id="5196233at2"/>
<keyword evidence="1" id="KW-0472">Membrane</keyword>